<comment type="caution">
    <text evidence="2">The sequence shown here is derived from an EMBL/GenBank/DDBJ whole genome shotgun (WGS) entry which is preliminary data.</text>
</comment>
<evidence type="ECO:0000259" key="1">
    <source>
        <dbReference type="PROSITE" id="PS51186"/>
    </source>
</evidence>
<dbReference type="EMBL" id="ML978820">
    <property type="protein sequence ID" value="KAF2083242.1"/>
    <property type="molecule type" value="Genomic_DNA"/>
</dbReference>
<dbReference type="SUPFAM" id="SSF55729">
    <property type="entry name" value="Acyl-CoA N-acyltransferases (Nat)"/>
    <property type="match status" value="1"/>
</dbReference>
<dbReference type="InterPro" id="IPR000182">
    <property type="entry name" value="GNAT_dom"/>
</dbReference>
<sequence length="227" mass="25715">AQVPSIPARVPADQQVRRVQLHEYKQAALCLAEAFAKDDVARYFVDTPDRAGWTEAQKWDLHVSILEYITYAHILKGVVTTVGPDFSAVALWMPPGSNADSLPTLLRSGLWRLHYRLSPEGRTRFFTEFVPLLHDTKLAVLGPRDPESWYLVYIGARPAARGQGHARRLVEDVTTVADAEGRACYLESSNARNPPVYRRFGFESVRKMFLQRRPDGLVELEVMVREP</sequence>
<dbReference type="Pfam" id="PF00583">
    <property type="entry name" value="Acetyltransf_1"/>
    <property type="match status" value="1"/>
</dbReference>
<evidence type="ECO:0000313" key="3">
    <source>
        <dbReference type="Proteomes" id="UP000799776"/>
    </source>
</evidence>
<evidence type="ECO:0000313" key="2">
    <source>
        <dbReference type="EMBL" id="KAF2083242.1"/>
    </source>
</evidence>
<gene>
    <name evidence="2" type="ORF">K490DRAFT_19284</name>
</gene>
<protein>
    <recommendedName>
        <fullName evidence="1">N-acetyltransferase domain-containing protein</fullName>
    </recommendedName>
</protein>
<reference evidence="2" key="1">
    <citation type="journal article" date="2020" name="Stud. Mycol.">
        <title>101 Dothideomycetes genomes: a test case for predicting lifestyles and emergence of pathogens.</title>
        <authorList>
            <person name="Haridas S."/>
            <person name="Albert R."/>
            <person name="Binder M."/>
            <person name="Bloem J."/>
            <person name="Labutti K."/>
            <person name="Salamov A."/>
            <person name="Andreopoulos B."/>
            <person name="Baker S."/>
            <person name="Barry K."/>
            <person name="Bills G."/>
            <person name="Bluhm B."/>
            <person name="Cannon C."/>
            <person name="Castanera R."/>
            <person name="Culley D."/>
            <person name="Daum C."/>
            <person name="Ezra D."/>
            <person name="Gonzalez J."/>
            <person name="Henrissat B."/>
            <person name="Kuo A."/>
            <person name="Liang C."/>
            <person name="Lipzen A."/>
            <person name="Lutzoni F."/>
            <person name="Magnuson J."/>
            <person name="Mondo S."/>
            <person name="Nolan M."/>
            <person name="Ohm R."/>
            <person name="Pangilinan J."/>
            <person name="Park H.-J."/>
            <person name="Ramirez L."/>
            <person name="Alfaro M."/>
            <person name="Sun H."/>
            <person name="Tritt A."/>
            <person name="Yoshinaga Y."/>
            <person name="Zwiers L.-H."/>
            <person name="Turgeon B."/>
            <person name="Goodwin S."/>
            <person name="Spatafora J."/>
            <person name="Crous P."/>
            <person name="Grigoriev I."/>
        </authorList>
    </citation>
    <scope>NUCLEOTIDE SEQUENCE</scope>
    <source>
        <strain evidence="2">CBS 121410</strain>
    </source>
</reference>
<dbReference type="Gene3D" id="3.40.630.30">
    <property type="match status" value="1"/>
</dbReference>
<dbReference type="PANTHER" id="PTHR42791:SF1">
    <property type="entry name" value="N-ACETYLTRANSFERASE DOMAIN-CONTAINING PROTEIN"/>
    <property type="match status" value="1"/>
</dbReference>
<feature type="domain" description="N-acetyltransferase" evidence="1">
    <location>
        <begin position="89"/>
        <end position="225"/>
    </location>
</feature>
<dbReference type="PANTHER" id="PTHR42791">
    <property type="entry name" value="GNAT FAMILY ACETYLTRANSFERASE"/>
    <property type="match status" value="1"/>
</dbReference>
<dbReference type="GO" id="GO:0016747">
    <property type="term" value="F:acyltransferase activity, transferring groups other than amino-acyl groups"/>
    <property type="evidence" value="ECO:0007669"/>
    <property type="project" value="InterPro"/>
</dbReference>
<feature type="non-terminal residue" evidence="2">
    <location>
        <position position="1"/>
    </location>
</feature>
<dbReference type="InterPro" id="IPR016181">
    <property type="entry name" value="Acyl_CoA_acyltransferase"/>
</dbReference>
<proteinExistence type="predicted"/>
<dbReference type="PROSITE" id="PS51186">
    <property type="entry name" value="GNAT"/>
    <property type="match status" value="1"/>
</dbReference>
<dbReference type="Proteomes" id="UP000799776">
    <property type="component" value="Unassembled WGS sequence"/>
</dbReference>
<dbReference type="InterPro" id="IPR052523">
    <property type="entry name" value="Trichothecene_AcTrans"/>
</dbReference>
<organism evidence="2 3">
    <name type="scientific">Saccharata proteae CBS 121410</name>
    <dbReference type="NCBI Taxonomy" id="1314787"/>
    <lineage>
        <taxon>Eukaryota</taxon>
        <taxon>Fungi</taxon>
        <taxon>Dikarya</taxon>
        <taxon>Ascomycota</taxon>
        <taxon>Pezizomycotina</taxon>
        <taxon>Dothideomycetes</taxon>
        <taxon>Dothideomycetes incertae sedis</taxon>
        <taxon>Botryosphaeriales</taxon>
        <taxon>Saccharataceae</taxon>
        <taxon>Saccharata</taxon>
    </lineage>
</organism>
<name>A0A9P4HLY0_9PEZI</name>
<feature type="non-terminal residue" evidence="2">
    <location>
        <position position="227"/>
    </location>
</feature>
<dbReference type="OrthoDB" id="410198at2759"/>
<keyword evidence="3" id="KW-1185">Reference proteome</keyword>
<dbReference type="AlphaFoldDB" id="A0A9P4HLY0"/>
<accession>A0A9P4HLY0</accession>